<reference evidence="2 3" key="1">
    <citation type="submission" date="2024-02" db="EMBL/GenBank/DDBJ databases">
        <authorList>
            <person name="Chen Y."/>
            <person name="Shah S."/>
            <person name="Dougan E. K."/>
            <person name="Thang M."/>
            <person name="Chan C."/>
        </authorList>
    </citation>
    <scope>NUCLEOTIDE SEQUENCE [LARGE SCALE GENOMIC DNA]</scope>
</reference>
<dbReference type="EMBL" id="CAXAMN010028029">
    <property type="protein sequence ID" value="CAK9114752.1"/>
    <property type="molecule type" value="Genomic_DNA"/>
</dbReference>
<sequence length="163" mass="17795">MPSAPASPMVGTKGSTSGSRTSGTKTLADSGRSQIEPLKVKLGDTFTAQKPAFGGRSFSGLPEFAAQEAGWNDRHHVLHAAANDKFHESDKEYFSIFLEPRDKRVVPKRQNGITRHFFPYRLPGEPDGRDDPETPAEMMLKADDTVRVPEVPGSLLLQLASSM</sequence>
<name>A0ABP0SQU0_9DINO</name>
<keyword evidence="3" id="KW-1185">Reference proteome</keyword>
<feature type="region of interest" description="Disordered" evidence="1">
    <location>
        <begin position="1"/>
        <end position="35"/>
    </location>
</feature>
<evidence type="ECO:0000313" key="2">
    <source>
        <dbReference type="EMBL" id="CAK9114752.1"/>
    </source>
</evidence>
<evidence type="ECO:0000256" key="1">
    <source>
        <dbReference type="SAM" id="MobiDB-lite"/>
    </source>
</evidence>
<protein>
    <submittedName>
        <fullName evidence="2">Uncharacterized protein</fullName>
    </submittedName>
</protein>
<accession>A0ABP0SQU0</accession>
<proteinExistence type="predicted"/>
<feature type="compositionally biased region" description="Low complexity" evidence="1">
    <location>
        <begin position="11"/>
        <end position="26"/>
    </location>
</feature>
<organism evidence="2 3">
    <name type="scientific">Durusdinium trenchii</name>
    <dbReference type="NCBI Taxonomy" id="1381693"/>
    <lineage>
        <taxon>Eukaryota</taxon>
        <taxon>Sar</taxon>
        <taxon>Alveolata</taxon>
        <taxon>Dinophyceae</taxon>
        <taxon>Suessiales</taxon>
        <taxon>Symbiodiniaceae</taxon>
        <taxon>Durusdinium</taxon>
    </lineage>
</organism>
<evidence type="ECO:0000313" key="3">
    <source>
        <dbReference type="Proteomes" id="UP001642484"/>
    </source>
</evidence>
<gene>
    <name evidence="2" type="ORF">CCMP2556_LOCUS53064</name>
</gene>
<comment type="caution">
    <text evidence="2">The sequence shown here is derived from an EMBL/GenBank/DDBJ whole genome shotgun (WGS) entry which is preliminary data.</text>
</comment>
<dbReference type="Proteomes" id="UP001642484">
    <property type="component" value="Unassembled WGS sequence"/>
</dbReference>